<evidence type="ECO:0000256" key="1">
    <source>
        <dbReference type="ARBA" id="ARBA00001971"/>
    </source>
</evidence>
<evidence type="ECO:0008006" key="18">
    <source>
        <dbReference type="Google" id="ProtNLM"/>
    </source>
</evidence>
<keyword evidence="12" id="KW-0472">Membrane</keyword>
<dbReference type="GO" id="GO:0016705">
    <property type="term" value="F:oxidoreductase activity, acting on paired donors, with incorporation or reduction of molecular oxygen"/>
    <property type="evidence" value="ECO:0007669"/>
    <property type="project" value="InterPro"/>
</dbReference>
<evidence type="ECO:0000256" key="4">
    <source>
        <dbReference type="ARBA" id="ARBA00010617"/>
    </source>
</evidence>
<dbReference type="InterPro" id="IPR050196">
    <property type="entry name" value="Cytochrome_P450_Monoox"/>
</dbReference>
<keyword evidence="9 14" id="KW-0560">Oxidoreductase</keyword>
<dbReference type="AlphaFoldDB" id="A0AAV7XWY8"/>
<keyword evidence="5 13" id="KW-0349">Heme</keyword>
<evidence type="ECO:0000256" key="3">
    <source>
        <dbReference type="ARBA" id="ARBA00004406"/>
    </source>
</evidence>
<dbReference type="InterPro" id="IPR036396">
    <property type="entry name" value="Cyt_P450_sf"/>
</dbReference>
<reference evidence="16" key="1">
    <citation type="submission" date="2022-12" db="EMBL/GenBank/DDBJ databases">
        <title>Chromosome-level genome assembly of the bean flower thrips Megalurothrips usitatus.</title>
        <authorList>
            <person name="Ma L."/>
            <person name="Liu Q."/>
            <person name="Li H."/>
            <person name="Cai W."/>
        </authorList>
    </citation>
    <scope>NUCLEOTIDE SEQUENCE</scope>
    <source>
        <strain evidence="16">Cailab_2022a</strain>
    </source>
</reference>
<evidence type="ECO:0000256" key="10">
    <source>
        <dbReference type="ARBA" id="ARBA00023004"/>
    </source>
</evidence>
<name>A0AAV7XWY8_9NEOP</name>
<keyword evidence="10 13" id="KW-0408">Iron</keyword>
<evidence type="ECO:0000256" key="11">
    <source>
        <dbReference type="ARBA" id="ARBA00023033"/>
    </source>
</evidence>
<accession>A0AAV7XWY8</accession>
<dbReference type="PROSITE" id="PS00086">
    <property type="entry name" value="CYTOCHROME_P450"/>
    <property type="match status" value="1"/>
</dbReference>
<dbReference type="GO" id="GO:0005789">
    <property type="term" value="C:endoplasmic reticulum membrane"/>
    <property type="evidence" value="ECO:0007669"/>
    <property type="project" value="UniProtKB-SubCell"/>
</dbReference>
<organism evidence="16 17">
    <name type="scientific">Megalurothrips usitatus</name>
    <name type="common">bean blossom thrips</name>
    <dbReference type="NCBI Taxonomy" id="439358"/>
    <lineage>
        <taxon>Eukaryota</taxon>
        <taxon>Metazoa</taxon>
        <taxon>Ecdysozoa</taxon>
        <taxon>Arthropoda</taxon>
        <taxon>Hexapoda</taxon>
        <taxon>Insecta</taxon>
        <taxon>Pterygota</taxon>
        <taxon>Neoptera</taxon>
        <taxon>Paraneoptera</taxon>
        <taxon>Thysanoptera</taxon>
        <taxon>Terebrantia</taxon>
        <taxon>Thripoidea</taxon>
        <taxon>Thripidae</taxon>
        <taxon>Megalurothrips</taxon>
    </lineage>
</organism>
<evidence type="ECO:0000256" key="9">
    <source>
        <dbReference type="ARBA" id="ARBA00023002"/>
    </source>
</evidence>
<evidence type="ECO:0000256" key="8">
    <source>
        <dbReference type="ARBA" id="ARBA00022848"/>
    </source>
</evidence>
<dbReference type="GO" id="GO:0020037">
    <property type="term" value="F:heme binding"/>
    <property type="evidence" value="ECO:0007669"/>
    <property type="project" value="InterPro"/>
</dbReference>
<dbReference type="Proteomes" id="UP001075354">
    <property type="component" value="Chromosome 4"/>
</dbReference>
<keyword evidence="17" id="KW-1185">Reference proteome</keyword>
<keyword evidence="6 13" id="KW-0479">Metal-binding</keyword>
<dbReference type="PANTHER" id="PTHR24291">
    <property type="entry name" value="CYTOCHROME P450 FAMILY 4"/>
    <property type="match status" value="1"/>
</dbReference>
<feature type="chain" id="PRO_5043350285" description="Cytochrome P450 4C1-like" evidence="15">
    <location>
        <begin position="19"/>
        <end position="505"/>
    </location>
</feature>
<evidence type="ECO:0000256" key="15">
    <source>
        <dbReference type="SAM" id="SignalP"/>
    </source>
</evidence>
<sequence length="505" mass="57084">MALFWVLAWLAVLAYVSLRVVHRRRYELAAKVPGPTLWLPGLGHIADSMYHYGLSGIDWFIGYYKRYGNVYRMWIGTHLFIVTSHPDDIEAIVTNPALIDKGNTYSLLQPWLGDGLLLLGGKKWHARRKMLTPTFHFRILEQFVEVFNDKGEILQSKLAELAGKGPVDVRPYISKHALDVICETAMGTAMNAQLQEDSEYVHAVKLACKGVDDRHVFPWLAYDAIFRMTQSGKDFFNALDIIHGTTRKVIASRKLELQNELKQGGGAATDEGEADIGTKTRKMFIDQLLTMHLQGADLSEKDIFDEVNTFMFEGHDTTMTSVCFTLFLLAKHPEVQDRVAEELSLVLGDETRYTSAQLGELKYLEAVIKESLRLYPSVPVFFRECREEFPLPSGYTVPAGATIFVNGYVAHHDEKNFKDPFKFDPDRFLPGSEAKRHHFAYIPFSAGYRNCIGQRFAMLSMKATLARVLRSFRVAPASADASLVLDLQVVLTAKDGVHLVVERRQ</sequence>
<comment type="cofactor">
    <cofactor evidence="1 13">
        <name>heme</name>
        <dbReference type="ChEBI" id="CHEBI:30413"/>
    </cofactor>
</comment>
<evidence type="ECO:0000313" key="16">
    <source>
        <dbReference type="EMBL" id="KAJ1528576.1"/>
    </source>
</evidence>
<evidence type="ECO:0000256" key="6">
    <source>
        <dbReference type="ARBA" id="ARBA00022723"/>
    </source>
</evidence>
<dbReference type="EMBL" id="JAPTSV010000004">
    <property type="protein sequence ID" value="KAJ1528576.1"/>
    <property type="molecule type" value="Genomic_DNA"/>
</dbReference>
<comment type="similarity">
    <text evidence="4 14">Belongs to the cytochrome P450 family.</text>
</comment>
<dbReference type="PANTHER" id="PTHR24291:SF189">
    <property type="entry name" value="CYTOCHROME P450 4C3-RELATED"/>
    <property type="match status" value="1"/>
</dbReference>
<dbReference type="CDD" id="cd20628">
    <property type="entry name" value="CYP4"/>
    <property type="match status" value="1"/>
</dbReference>
<gene>
    <name evidence="16" type="ORF">ONE63_006980</name>
</gene>
<evidence type="ECO:0000256" key="12">
    <source>
        <dbReference type="ARBA" id="ARBA00023136"/>
    </source>
</evidence>
<evidence type="ECO:0000313" key="17">
    <source>
        <dbReference type="Proteomes" id="UP001075354"/>
    </source>
</evidence>
<comment type="caution">
    <text evidence="16">The sequence shown here is derived from an EMBL/GenBank/DDBJ whole genome shotgun (WGS) entry which is preliminary data.</text>
</comment>
<feature type="binding site" description="axial binding residue" evidence="13">
    <location>
        <position position="451"/>
    </location>
    <ligand>
        <name>heme</name>
        <dbReference type="ChEBI" id="CHEBI:30413"/>
    </ligand>
    <ligandPart>
        <name>Fe</name>
        <dbReference type="ChEBI" id="CHEBI:18248"/>
    </ligandPart>
</feature>
<keyword evidence="7" id="KW-0256">Endoplasmic reticulum</keyword>
<dbReference type="Gene3D" id="1.10.630.10">
    <property type="entry name" value="Cytochrome P450"/>
    <property type="match status" value="1"/>
</dbReference>
<dbReference type="InterPro" id="IPR001128">
    <property type="entry name" value="Cyt_P450"/>
</dbReference>
<keyword evidence="15" id="KW-0732">Signal</keyword>
<keyword evidence="8" id="KW-0492">Microsome</keyword>
<comment type="subcellular location">
    <subcellularLocation>
        <location evidence="3">Endoplasmic reticulum membrane</location>
        <topology evidence="3">Peripheral membrane protein</topology>
    </subcellularLocation>
    <subcellularLocation>
        <location evidence="2">Microsome membrane</location>
        <topology evidence="2">Peripheral membrane protein</topology>
    </subcellularLocation>
</comment>
<keyword evidence="11 14" id="KW-0503">Monooxygenase</keyword>
<evidence type="ECO:0000256" key="2">
    <source>
        <dbReference type="ARBA" id="ARBA00004174"/>
    </source>
</evidence>
<dbReference type="GO" id="GO:0004497">
    <property type="term" value="F:monooxygenase activity"/>
    <property type="evidence" value="ECO:0007669"/>
    <property type="project" value="UniProtKB-KW"/>
</dbReference>
<evidence type="ECO:0000256" key="13">
    <source>
        <dbReference type="PIRSR" id="PIRSR602401-1"/>
    </source>
</evidence>
<proteinExistence type="inferred from homology"/>
<evidence type="ECO:0000256" key="5">
    <source>
        <dbReference type="ARBA" id="ARBA00022617"/>
    </source>
</evidence>
<protein>
    <recommendedName>
        <fullName evidence="18">Cytochrome P450 4C1-like</fullName>
    </recommendedName>
</protein>
<dbReference type="InterPro" id="IPR002401">
    <property type="entry name" value="Cyt_P450_E_grp-I"/>
</dbReference>
<dbReference type="SUPFAM" id="SSF48264">
    <property type="entry name" value="Cytochrome P450"/>
    <property type="match status" value="1"/>
</dbReference>
<dbReference type="PRINTS" id="PR00463">
    <property type="entry name" value="EP450I"/>
</dbReference>
<dbReference type="GO" id="GO:0005506">
    <property type="term" value="F:iron ion binding"/>
    <property type="evidence" value="ECO:0007669"/>
    <property type="project" value="InterPro"/>
</dbReference>
<evidence type="ECO:0000256" key="7">
    <source>
        <dbReference type="ARBA" id="ARBA00022824"/>
    </source>
</evidence>
<dbReference type="InterPro" id="IPR017972">
    <property type="entry name" value="Cyt_P450_CS"/>
</dbReference>
<dbReference type="Pfam" id="PF00067">
    <property type="entry name" value="p450"/>
    <property type="match status" value="1"/>
</dbReference>
<evidence type="ECO:0000256" key="14">
    <source>
        <dbReference type="RuleBase" id="RU000461"/>
    </source>
</evidence>
<dbReference type="PRINTS" id="PR00385">
    <property type="entry name" value="P450"/>
</dbReference>
<feature type="signal peptide" evidence="15">
    <location>
        <begin position="1"/>
        <end position="18"/>
    </location>
</feature>